<protein>
    <submittedName>
        <fullName evidence="1">Uncharacterized protein</fullName>
    </submittedName>
</protein>
<dbReference type="Gene3D" id="3.30.420.10">
    <property type="entry name" value="Ribonuclease H-like superfamily/Ribonuclease H"/>
    <property type="match status" value="1"/>
</dbReference>
<proteinExistence type="predicted"/>
<dbReference type="InterPro" id="IPR036397">
    <property type="entry name" value="RNaseH_sf"/>
</dbReference>
<sequence>MDDGTLSIIECMGSLPNVFKAVDREKKEDGGTFNYLEAGTLIFSDETTFHLSGKVNRHNVRVWGAEFPHVTVELERDSPKVNVFCAISKTKLYGPFFFIEEAVTGPAYLDMLQLWLFPQLTPRLSSFNRTGLHLTGAQLTATFSTENCYIAGLDDVPLLPWPPGRQIWHHVISSCGVM</sequence>
<dbReference type="EMBL" id="BGPR01021878">
    <property type="protein sequence ID" value="GBN87611.1"/>
    <property type="molecule type" value="Genomic_DNA"/>
</dbReference>
<dbReference type="AlphaFoldDB" id="A0A4Y2SI91"/>
<dbReference type="PANTHER" id="PTHR47326">
    <property type="entry name" value="TRANSPOSABLE ELEMENT TC3 TRANSPOSASE-LIKE PROTEIN"/>
    <property type="match status" value="1"/>
</dbReference>
<dbReference type="PANTHER" id="PTHR47326:SF1">
    <property type="entry name" value="HTH PSQ-TYPE DOMAIN-CONTAINING PROTEIN"/>
    <property type="match status" value="1"/>
</dbReference>
<comment type="caution">
    <text evidence="1">The sequence shown here is derived from an EMBL/GenBank/DDBJ whole genome shotgun (WGS) entry which is preliminary data.</text>
</comment>
<keyword evidence="2" id="KW-1185">Reference proteome</keyword>
<organism evidence="1 2">
    <name type="scientific">Araneus ventricosus</name>
    <name type="common">Orbweaver spider</name>
    <name type="synonym">Epeira ventricosa</name>
    <dbReference type="NCBI Taxonomy" id="182803"/>
    <lineage>
        <taxon>Eukaryota</taxon>
        <taxon>Metazoa</taxon>
        <taxon>Ecdysozoa</taxon>
        <taxon>Arthropoda</taxon>
        <taxon>Chelicerata</taxon>
        <taxon>Arachnida</taxon>
        <taxon>Araneae</taxon>
        <taxon>Araneomorphae</taxon>
        <taxon>Entelegynae</taxon>
        <taxon>Araneoidea</taxon>
        <taxon>Araneidae</taxon>
        <taxon>Araneus</taxon>
    </lineage>
</organism>
<gene>
    <name evidence="1" type="ORF">AVEN_135866_1</name>
</gene>
<name>A0A4Y2SI91_ARAVE</name>
<reference evidence="1 2" key="1">
    <citation type="journal article" date="2019" name="Sci. Rep.">
        <title>Orb-weaving spider Araneus ventricosus genome elucidates the spidroin gene catalogue.</title>
        <authorList>
            <person name="Kono N."/>
            <person name="Nakamura H."/>
            <person name="Ohtoshi R."/>
            <person name="Moran D.A.P."/>
            <person name="Shinohara A."/>
            <person name="Yoshida Y."/>
            <person name="Fujiwara M."/>
            <person name="Mori M."/>
            <person name="Tomita M."/>
            <person name="Arakawa K."/>
        </authorList>
    </citation>
    <scope>NUCLEOTIDE SEQUENCE [LARGE SCALE GENOMIC DNA]</scope>
</reference>
<evidence type="ECO:0000313" key="2">
    <source>
        <dbReference type="Proteomes" id="UP000499080"/>
    </source>
</evidence>
<evidence type="ECO:0000313" key="1">
    <source>
        <dbReference type="EMBL" id="GBN87611.1"/>
    </source>
</evidence>
<dbReference type="Proteomes" id="UP000499080">
    <property type="component" value="Unassembled WGS sequence"/>
</dbReference>
<dbReference type="GO" id="GO:0003676">
    <property type="term" value="F:nucleic acid binding"/>
    <property type="evidence" value="ECO:0007669"/>
    <property type="project" value="InterPro"/>
</dbReference>
<accession>A0A4Y2SI91</accession>